<evidence type="ECO:0000313" key="4">
    <source>
        <dbReference type="EMBL" id="SKA72310.1"/>
    </source>
</evidence>
<comment type="similarity">
    <text evidence="1">Belongs to the membrane fusion protein (MFP) (TC 8.A.1) family.</text>
</comment>
<keyword evidence="5" id="KW-1185">Reference proteome</keyword>
<feature type="transmembrane region" description="Helical" evidence="2">
    <location>
        <begin position="12"/>
        <end position="33"/>
    </location>
</feature>
<evidence type="ECO:0000256" key="2">
    <source>
        <dbReference type="SAM" id="Phobius"/>
    </source>
</evidence>
<dbReference type="Gene3D" id="2.40.420.20">
    <property type="match status" value="1"/>
</dbReference>
<dbReference type="RefSeq" id="WP_078684911.1">
    <property type="nucleotide sequence ID" value="NZ_FUYA01000004.1"/>
</dbReference>
<evidence type="ECO:0000259" key="3">
    <source>
        <dbReference type="Pfam" id="PF25967"/>
    </source>
</evidence>
<protein>
    <submittedName>
        <fullName evidence="4">RND family efflux transporter, MFP subunit</fullName>
    </submittedName>
</protein>
<dbReference type="OrthoDB" id="9806939at2"/>
<dbReference type="NCBIfam" id="TIGR01730">
    <property type="entry name" value="RND_mfp"/>
    <property type="match status" value="1"/>
</dbReference>
<sequence>MQSQNEMPHKSRFARIIVPLLIILVGVAVAAVFKLTKPTAKKAEIKAHRPVVTVQRVEHEDAHTRIDAMGTVAPSREISLQAQVGGKIVALSPEFEPGGILKKNDVVLRIDPRDYSLTLKKTKGAYAEAQADYRLEMGSQEVARKELEYMQLTAPDVVKDSSLALREPQLAQAQAKIDQARASYEQARLDLARCSVRAPFNALVSSRAVNLGSTPSTQTELGRLVGTDEYYIELAVPLDRIQYLDFSHPELNRVEVRSAASAAMWQGRLVRMTGTLTQNTRMAKVLVAVDDPLNLKQTAGKLPLVLGDYVSVSITGKPIENVVVLPRTALRDGNVVWLAEKGRLKFQKVTPVWKETEKVFVSHGLKAGQTVVLSDLAAPVEGMMLTLESEAR</sequence>
<evidence type="ECO:0000313" key="5">
    <source>
        <dbReference type="Proteomes" id="UP000189733"/>
    </source>
</evidence>
<keyword evidence="2" id="KW-0812">Transmembrane</keyword>
<dbReference type="PANTHER" id="PTHR30469">
    <property type="entry name" value="MULTIDRUG RESISTANCE PROTEIN MDTA"/>
    <property type="match status" value="1"/>
</dbReference>
<dbReference type="InterPro" id="IPR058627">
    <property type="entry name" value="MdtA-like_C"/>
</dbReference>
<dbReference type="Pfam" id="PF25967">
    <property type="entry name" value="RND-MFP_C"/>
    <property type="match status" value="1"/>
</dbReference>
<feature type="domain" description="Multidrug resistance protein MdtA-like C-terminal permuted SH3" evidence="3">
    <location>
        <begin position="321"/>
        <end position="376"/>
    </location>
</feature>
<accession>A0A1T4W4W8</accession>
<dbReference type="Gene3D" id="1.10.287.470">
    <property type="entry name" value="Helix hairpin bin"/>
    <property type="match status" value="1"/>
</dbReference>
<dbReference type="GO" id="GO:1990281">
    <property type="term" value="C:efflux pump complex"/>
    <property type="evidence" value="ECO:0007669"/>
    <property type="project" value="TreeGrafter"/>
</dbReference>
<evidence type="ECO:0000256" key="1">
    <source>
        <dbReference type="ARBA" id="ARBA00009477"/>
    </source>
</evidence>
<dbReference type="InterPro" id="IPR006143">
    <property type="entry name" value="RND_pump_MFP"/>
</dbReference>
<name>A0A1T4W4W8_9BACT</name>
<dbReference type="PANTHER" id="PTHR30469:SF12">
    <property type="entry name" value="MULTIDRUG RESISTANCE PROTEIN MDTA"/>
    <property type="match status" value="1"/>
</dbReference>
<organism evidence="4 5">
    <name type="scientific">Desulfobaculum bizertense DSM 18034</name>
    <dbReference type="NCBI Taxonomy" id="1121442"/>
    <lineage>
        <taxon>Bacteria</taxon>
        <taxon>Pseudomonadati</taxon>
        <taxon>Thermodesulfobacteriota</taxon>
        <taxon>Desulfovibrionia</taxon>
        <taxon>Desulfovibrionales</taxon>
        <taxon>Desulfovibrionaceae</taxon>
        <taxon>Desulfobaculum</taxon>
    </lineage>
</organism>
<dbReference type="Gene3D" id="2.40.30.170">
    <property type="match status" value="1"/>
</dbReference>
<dbReference type="Gene3D" id="2.40.50.100">
    <property type="match status" value="1"/>
</dbReference>
<keyword evidence="2" id="KW-1133">Transmembrane helix</keyword>
<dbReference type="Proteomes" id="UP000189733">
    <property type="component" value="Unassembled WGS sequence"/>
</dbReference>
<dbReference type="SUPFAM" id="SSF111369">
    <property type="entry name" value="HlyD-like secretion proteins"/>
    <property type="match status" value="1"/>
</dbReference>
<dbReference type="STRING" id="1121442.SAMN02745702_01643"/>
<dbReference type="GO" id="GO:0015562">
    <property type="term" value="F:efflux transmembrane transporter activity"/>
    <property type="evidence" value="ECO:0007669"/>
    <property type="project" value="TreeGrafter"/>
</dbReference>
<proteinExistence type="inferred from homology"/>
<gene>
    <name evidence="4" type="ORF">SAMN02745702_01643</name>
</gene>
<dbReference type="EMBL" id="FUYA01000004">
    <property type="protein sequence ID" value="SKA72310.1"/>
    <property type="molecule type" value="Genomic_DNA"/>
</dbReference>
<reference evidence="4 5" key="1">
    <citation type="submission" date="2017-02" db="EMBL/GenBank/DDBJ databases">
        <authorList>
            <person name="Peterson S.W."/>
        </authorList>
    </citation>
    <scope>NUCLEOTIDE SEQUENCE [LARGE SCALE GENOMIC DNA]</scope>
    <source>
        <strain evidence="4 5">DSM 18034</strain>
    </source>
</reference>
<dbReference type="AlphaFoldDB" id="A0A1T4W4W8"/>
<keyword evidence="2" id="KW-0472">Membrane</keyword>